<keyword evidence="6" id="KW-1185">Reference proteome</keyword>
<evidence type="ECO:0000256" key="3">
    <source>
        <dbReference type="SAM" id="MobiDB-lite"/>
    </source>
</evidence>
<dbReference type="SUPFAM" id="SSF51230">
    <property type="entry name" value="Single hybrid motif"/>
    <property type="match status" value="1"/>
</dbReference>
<dbReference type="GO" id="GO:0045254">
    <property type="term" value="C:pyruvate dehydrogenase complex"/>
    <property type="evidence" value="ECO:0007669"/>
    <property type="project" value="InterPro"/>
</dbReference>
<evidence type="ECO:0000256" key="1">
    <source>
        <dbReference type="ARBA" id="ARBA00022823"/>
    </source>
</evidence>
<dbReference type="PROSITE" id="PS00189">
    <property type="entry name" value="LIPOYL"/>
    <property type="match status" value="1"/>
</dbReference>
<dbReference type="InterPro" id="IPR000089">
    <property type="entry name" value="Biotin_lipoyl"/>
</dbReference>
<comment type="caution">
    <text evidence="5">The sequence shown here is derived from an EMBL/GenBank/DDBJ whole genome shotgun (WGS) entry which is preliminary data.</text>
</comment>
<organism evidence="5 6">
    <name type="scientific">Aureobasidium melanogenum</name>
    <name type="common">Aureobasidium pullulans var. melanogenum</name>
    <dbReference type="NCBI Taxonomy" id="46634"/>
    <lineage>
        <taxon>Eukaryota</taxon>
        <taxon>Fungi</taxon>
        <taxon>Dikarya</taxon>
        <taxon>Ascomycota</taxon>
        <taxon>Pezizomycotina</taxon>
        <taxon>Dothideomycetes</taxon>
        <taxon>Dothideomycetidae</taxon>
        <taxon>Dothideales</taxon>
        <taxon>Saccotheciaceae</taxon>
        <taxon>Aureobasidium</taxon>
    </lineage>
</organism>
<dbReference type="AlphaFoldDB" id="A0A9P8FHX8"/>
<reference evidence="5" key="2">
    <citation type="submission" date="2021-08" db="EMBL/GenBank/DDBJ databases">
        <authorList>
            <person name="Gostincar C."/>
            <person name="Sun X."/>
            <person name="Song Z."/>
            <person name="Gunde-Cimerman N."/>
        </authorList>
    </citation>
    <scope>NUCLEOTIDE SEQUENCE</scope>
    <source>
        <strain evidence="5">EXF-9298</strain>
    </source>
</reference>
<protein>
    <recommendedName>
        <fullName evidence="4">Lipoyl-binding domain-containing protein</fullName>
    </recommendedName>
</protein>
<proteinExistence type="predicted"/>
<dbReference type="GO" id="GO:0004742">
    <property type="term" value="F:dihydrolipoyllysine-residue acetyltransferase activity"/>
    <property type="evidence" value="ECO:0007669"/>
    <property type="project" value="TreeGrafter"/>
</dbReference>
<feature type="compositionally biased region" description="Basic and acidic residues" evidence="3">
    <location>
        <begin position="132"/>
        <end position="145"/>
    </location>
</feature>
<dbReference type="EMBL" id="JAHFXS010002097">
    <property type="protein sequence ID" value="KAG9973947.1"/>
    <property type="molecule type" value="Genomic_DNA"/>
</dbReference>
<dbReference type="PROSITE" id="PS50968">
    <property type="entry name" value="BIOTINYL_LIPOYL"/>
    <property type="match status" value="1"/>
</dbReference>
<name>A0A9P8FHX8_AURME</name>
<dbReference type="CDD" id="cd06849">
    <property type="entry name" value="lipoyl_domain"/>
    <property type="match status" value="1"/>
</dbReference>
<evidence type="ECO:0000313" key="5">
    <source>
        <dbReference type="EMBL" id="KAG9973947.1"/>
    </source>
</evidence>
<dbReference type="Pfam" id="PF00364">
    <property type="entry name" value="Biotin_lipoyl"/>
    <property type="match status" value="1"/>
</dbReference>
<dbReference type="PANTHER" id="PTHR23151:SF82">
    <property type="entry name" value="PYRUVATE DEHYDROGENASE COMPLEX PROTEIN X COMPONENT, MITOCHONDRIAL"/>
    <property type="match status" value="1"/>
</dbReference>
<dbReference type="Gene3D" id="2.40.50.100">
    <property type="match status" value="1"/>
</dbReference>
<dbReference type="PANTHER" id="PTHR23151">
    <property type="entry name" value="DIHYDROLIPOAMIDE ACETYL/SUCCINYL-TRANSFERASE-RELATED"/>
    <property type="match status" value="1"/>
</dbReference>
<evidence type="ECO:0000259" key="4">
    <source>
        <dbReference type="PROSITE" id="PS50968"/>
    </source>
</evidence>
<feature type="compositionally biased region" description="Low complexity" evidence="3">
    <location>
        <begin position="151"/>
        <end position="161"/>
    </location>
</feature>
<feature type="non-terminal residue" evidence="5">
    <location>
        <position position="175"/>
    </location>
</feature>
<gene>
    <name evidence="5" type="ORF">KCU98_g12302</name>
</gene>
<reference evidence="5" key="1">
    <citation type="journal article" date="2021" name="J Fungi (Basel)">
        <title>Virulence traits and population genomics of the black yeast Aureobasidium melanogenum.</title>
        <authorList>
            <person name="Cernosa A."/>
            <person name="Sun X."/>
            <person name="Gostincar C."/>
            <person name="Fang C."/>
            <person name="Gunde-Cimerman N."/>
            <person name="Song Z."/>
        </authorList>
    </citation>
    <scope>NUCLEOTIDE SEQUENCE</scope>
    <source>
        <strain evidence="5">EXF-9298</strain>
    </source>
</reference>
<evidence type="ECO:0000313" key="6">
    <source>
        <dbReference type="Proteomes" id="UP000729357"/>
    </source>
</evidence>
<feature type="region of interest" description="Disordered" evidence="3">
    <location>
        <begin position="117"/>
        <end position="175"/>
    </location>
</feature>
<evidence type="ECO:0000256" key="2">
    <source>
        <dbReference type="ARBA" id="ARBA00022946"/>
    </source>
</evidence>
<dbReference type="GO" id="GO:0006086">
    <property type="term" value="P:pyruvate decarboxylation to acetyl-CoA"/>
    <property type="evidence" value="ECO:0007669"/>
    <property type="project" value="InterPro"/>
</dbReference>
<feature type="domain" description="Lipoyl-binding" evidence="4">
    <location>
        <begin position="32"/>
        <end position="108"/>
    </location>
</feature>
<keyword evidence="1" id="KW-0450">Lipoyl</keyword>
<dbReference type="InterPro" id="IPR003016">
    <property type="entry name" value="2-oxoA_DH_lipoyl-BS"/>
</dbReference>
<dbReference type="InterPro" id="IPR011053">
    <property type="entry name" value="Single_hybrid_motif"/>
</dbReference>
<sequence>MVAFASSCRFAAAVVGRHSRRPFSVAAANRAAQNFAMPALSPTMTEGNITSWKLKEGDSFSAGDVILEIETDKAQMDVEAQDDGILAKIVVAEGAKAVQVGSRIAVLAEEGDDLATLEIPADDSSSSAGQPARKDRPSPQEDLKSGIDTTESSPSAAEAPPSSKPNADASAGGAA</sequence>
<dbReference type="InterPro" id="IPR045257">
    <property type="entry name" value="E2/Pdx1"/>
</dbReference>
<dbReference type="FunFam" id="2.40.50.100:FF:000010">
    <property type="entry name" value="Acetyltransferase component of pyruvate dehydrogenase complex"/>
    <property type="match status" value="1"/>
</dbReference>
<keyword evidence="2" id="KW-0809">Transit peptide</keyword>
<accession>A0A9P8FHX8</accession>
<dbReference type="Proteomes" id="UP000729357">
    <property type="component" value="Unassembled WGS sequence"/>
</dbReference>